<keyword evidence="2 6" id="KW-0812">Transmembrane</keyword>
<evidence type="ECO:0000256" key="5">
    <source>
        <dbReference type="SAM" id="MobiDB-lite"/>
    </source>
</evidence>
<proteinExistence type="predicted"/>
<keyword evidence="3 6" id="KW-1133">Transmembrane helix</keyword>
<evidence type="ECO:0000313" key="7">
    <source>
        <dbReference type="EMBL" id="RVX73958.1"/>
    </source>
</evidence>
<feature type="transmembrane region" description="Helical" evidence="6">
    <location>
        <begin position="102"/>
        <end position="121"/>
    </location>
</feature>
<organism evidence="7 8">
    <name type="scientific">Exophiala mesophila</name>
    <name type="common">Black yeast-like fungus</name>
    <dbReference type="NCBI Taxonomy" id="212818"/>
    <lineage>
        <taxon>Eukaryota</taxon>
        <taxon>Fungi</taxon>
        <taxon>Dikarya</taxon>
        <taxon>Ascomycota</taxon>
        <taxon>Pezizomycotina</taxon>
        <taxon>Eurotiomycetes</taxon>
        <taxon>Chaetothyriomycetidae</taxon>
        <taxon>Chaetothyriales</taxon>
        <taxon>Herpotrichiellaceae</taxon>
        <taxon>Exophiala</taxon>
    </lineage>
</organism>
<dbReference type="OrthoDB" id="5421765at2759"/>
<reference evidence="7 8" key="1">
    <citation type="submission" date="2017-03" db="EMBL/GenBank/DDBJ databases">
        <title>Genomes of endolithic fungi from Antarctica.</title>
        <authorList>
            <person name="Coleine C."/>
            <person name="Masonjones S."/>
            <person name="Stajich J.E."/>
        </authorList>
    </citation>
    <scope>NUCLEOTIDE SEQUENCE [LARGE SCALE GENOMIC DNA]</scope>
    <source>
        <strain evidence="7 8">CCFEE 6314</strain>
    </source>
</reference>
<name>A0A438NE29_EXOME</name>
<protein>
    <submittedName>
        <fullName evidence="7">Uncharacterized protein</fullName>
    </submittedName>
</protein>
<evidence type="ECO:0000256" key="3">
    <source>
        <dbReference type="ARBA" id="ARBA00022989"/>
    </source>
</evidence>
<evidence type="ECO:0000256" key="4">
    <source>
        <dbReference type="ARBA" id="ARBA00023136"/>
    </source>
</evidence>
<comment type="caution">
    <text evidence="7">The sequence shown here is derived from an EMBL/GenBank/DDBJ whole genome shotgun (WGS) entry which is preliminary data.</text>
</comment>
<dbReference type="GO" id="GO:0071944">
    <property type="term" value="C:cell periphery"/>
    <property type="evidence" value="ECO:0007669"/>
    <property type="project" value="UniProtKB-ARBA"/>
</dbReference>
<sequence>MVAQNIATGNGGNAADAGRGGAAETATPTNNSASTTSTNVEPDITATESSDASSSAAVSTDAAATSTTLTDPLGPTPSMAPATPASTSESNSSGGLSTAAKAGIAVGAVAVVVILAAFLFWKYRRGRKKSLGRGVAGAPYGSGQGVNPGTINPNAAEKGLPTVGGAVLLRSDSGMSEAGTPLPQQADDATIQSRFSTLFDQIELHTENFYKDSSPMIPPQTEAALSRYDTPYLGAPLAARLEESPRTTTILKHVLAYEIAATTLTSFSQDRKRSLLPAPVLTLIQDLESRPNQTERRAISTRLKTLAQSYHANPQSMPASTISATKESAAQFSQTFSLWSDPQHDEARRTKNLTDIFDSAVRLSIWLLRQPEDFEVRWGPTPASHAVDTVSPNNPDPSRDAAALVTHPALIKVSRNAGATRLSRSEQKTIAVAIQRRI</sequence>
<evidence type="ECO:0000256" key="6">
    <source>
        <dbReference type="SAM" id="Phobius"/>
    </source>
</evidence>
<evidence type="ECO:0000256" key="2">
    <source>
        <dbReference type="ARBA" id="ARBA00022692"/>
    </source>
</evidence>
<dbReference type="Proteomes" id="UP000288859">
    <property type="component" value="Unassembled WGS sequence"/>
</dbReference>
<evidence type="ECO:0000313" key="8">
    <source>
        <dbReference type="Proteomes" id="UP000288859"/>
    </source>
</evidence>
<dbReference type="VEuPathDB" id="FungiDB:PV10_02400"/>
<keyword evidence="4 6" id="KW-0472">Membrane</keyword>
<comment type="subcellular location">
    <subcellularLocation>
        <location evidence="1">Membrane</location>
        <topology evidence="1">Single-pass membrane protein</topology>
    </subcellularLocation>
</comment>
<dbReference type="PANTHER" id="PTHR15549">
    <property type="entry name" value="PAIRED IMMUNOGLOBULIN-LIKE TYPE 2 RECEPTOR"/>
    <property type="match status" value="1"/>
</dbReference>
<dbReference type="AlphaFoldDB" id="A0A438NE29"/>
<evidence type="ECO:0000256" key="1">
    <source>
        <dbReference type="ARBA" id="ARBA00004167"/>
    </source>
</evidence>
<dbReference type="GO" id="GO:0016020">
    <property type="term" value="C:membrane"/>
    <property type="evidence" value="ECO:0007669"/>
    <property type="project" value="UniProtKB-SubCell"/>
</dbReference>
<accession>A0A438NE29</accession>
<dbReference type="EMBL" id="NAJM01000006">
    <property type="protein sequence ID" value="RVX73958.1"/>
    <property type="molecule type" value="Genomic_DNA"/>
</dbReference>
<feature type="region of interest" description="Disordered" evidence="5">
    <location>
        <begin position="1"/>
        <end position="97"/>
    </location>
</feature>
<dbReference type="InterPro" id="IPR051694">
    <property type="entry name" value="Immunoregulatory_rcpt-like"/>
</dbReference>
<gene>
    <name evidence="7" type="ORF">B0A52_02848</name>
</gene>